<feature type="compositionally biased region" description="Polar residues" evidence="2">
    <location>
        <begin position="75"/>
        <end position="124"/>
    </location>
</feature>
<name>A0AAW1N957_POPJA</name>
<dbReference type="GO" id="GO:0008270">
    <property type="term" value="F:zinc ion binding"/>
    <property type="evidence" value="ECO:0007669"/>
    <property type="project" value="UniProtKB-KW"/>
</dbReference>
<evidence type="ECO:0000313" key="4">
    <source>
        <dbReference type="EMBL" id="KAK9758423.1"/>
    </source>
</evidence>
<feature type="compositionally biased region" description="Polar residues" evidence="2">
    <location>
        <begin position="191"/>
        <end position="205"/>
    </location>
</feature>
<dbReference type="Proteomes" id="UP001458880">
    <property type="component" value="Unassembled WGS sequence"/>
</dbReference>
<feature type="region of interest" description="Disordered" evidence="2">
    <location>
        <begin position="55"/>
        <end position="143"/>
    </location>
</feature>
<keyword evidence="5" id="KW-1185">Reference proteome</keyword>
<accession>A0AAW1N957</accession>
<feature type="compositionally biased region" description="Basic and acidic residues" evidence="2">
    <location>
        <begin position="130"/>
        <end position="143"/>
    </location>
</feature>
<feature type="region of interest" description="Disordered" evidence="2">
    <location>
        <begin position="156"/>
        <end position="205"/>
    </location>
</feature>
<proteinExistence type="predicted"/>
<comment type="caution">
    <text evidence="4">The sequence shown here is derived from an EMBL/GenBank/DDBJ whole genome shotgun (WGS) entry which is preliminary data.</text>
</comment>
<gene>
    <name evidence="4" type="ORF">QE152_g686</name>
</gene>
<dbReference type="PROSITE" id="PS50157">
    <property type="entry name" value="ZINC_FINGER_C2H2_2"/>
    <property type="match status" value="1"/>
</dbReference>
<evidence type="ECO:0000256" key="1">
    <source>
        <dbReference type="PROSITE-ProRule" id="PRU00042"/>
    </source>
</evidence>
<evidence type="ECO:0000256" key="2">
    <source>
        <dbReference type="SAM" id="MobiDB-lite"/>
    </source>
</evidence>
<reference evidence="4 5" key="1">
    <citation type="journal article" date="2024" name="BMC Genomics">
        <title>De novo assembly and annotation of Popillia japonica's genome with initial clues to its potential as an invasive pest.</title>
        <authorList>
            <person name="Cucini C."/>
            <person name="Boschi S."/>
            <person name="Funari R."/>
            <person name="Cardaioli E."/>
            <person name="Iannotti N."/>
            <person name="Marturano G."/>
            <person name="Paoli F."/>
            <person name="Bruttini M."/>
            <person name="Carapelli A."/>
            <person name="Frati F."/>
            <person name="Nardi F."/>
        </authorList>
    </citation>
    <scope>NUCLEOTIDE SEQUENCE [LARGE SCALE GENOMIC DNA]</scope>
    <source>
        <strain evidence="4">DMR45628</strain>
    </source>
</reference>
<dbReference type="AlphaFoldDB" id="A0AAW1N957"/>
<organism evidence="4 5">
    <name type="scientific">Popillia japonica</name>
    <name type="common">Japanese beetle</name>
    <dbReference type="NCBI Taxonomy" id="7064"/>
    <lineage>
        <taxon>Eukaryota</taxon>
        <taxon>Metazoa</taxon>
        <taxon>Ecdysozoa</taxon>
        <taxon>Arthropoda</taxon>
        <taxon>Hexapoda</taxon>
        <taxon>Insecta</taxon>
        <taxon>Pterygota</taxon>
        <taxon>Neoptera</taxon>
        <taxon>Endopterygota</taxon>
        <taxon>Coleoptera</taxon>
        <taxon>Polyphaga</taxon>
        <taxon>Scarabaeiformia</taxon>
        <taxon>Scarabaeidae</taxon>
        <taxon>Rutelinae</taxon>
        <taxon>Popillia</taxon>
    </lineage>
</organism>
<dbReference type="EMBL" id="JASPKY010000003">
    <property type="protein sequence ID" value="KAK9758423.1"/>
    <property type="molecule type" value="Genomic_DNA"/>
</dbReference>
<dbReference type="InterPro" id="IPR013087">
    <property type="entry name" value="Znf_C2H2_type"/>
</dbReference>
<keyword evidence="1" id="KW-0479">Metal-binding</keyword>
<feature type="compositionally biased region" description="Polar residues" evidence="2">
    <location>
        <begin position="55"/>
        <end position="68"/>
    </location>
</feature>
<keyword evidence="1" id="KW-0863">Zinc-finger</keyword>
<evidence type="ECO:0000259" key="3">
    <source>
        <dbReference type="PROSITE" id="PS50157"/>
    </source>
</evidence>
<feature type="compositionally biased region" description="Basic residues" evidence="2">
    <location>
        <begin position="166"/>
        <end position="177"/>
    </location>
</feature>
<dbReference type="Gene3D" id="3.30.160.60">
    <property type="entry name" value="Classic Zinc Finger"/>
    <property type="match status" value="1"/>
</dbReference>
<evidence type="ECO:0000313" key="5">
    <source>
        <dbReference type="Proteomes" id="UP001458880"/>
    </source>
</evidence>
<sequence length="319" mass="35533">MYKKVNLLTLIPFKTCQSKARSFLVVNQALLKAHRARNSHPPKTLKRNIGVSLECTDNTSSPSKNIKSSHPPKTLKSSRSLPNIPSSQCTRNIIESSTGFRNIRQSPQSAGRNESPKSSQSEGRSPNKLRPKDKLLLSPRSEKQLQILTQSLDVLKGTNESDRKSKSPIKKKSKTSHLLKNPLATIEKSPEINQASSSTTGSTPEASKGIVILSDILIRSKKRKLEDLLSEESKNKTHISATIVIDSDDSSNDSLPKVSSWISQRKPTWVTCFYCNRKVTSLNNHVLTCHTFPSYDCSTCGKSFKRSCDLRKHLNEEHA</sequence>
<feature type="domain" description="C2H2-type" evidence="3">
    <location>
        <begin position="295"/>
        <end position="319"/>
    </location>
</feature>
<dbReference type="PROSITE" id="PS00028">
    <property type="entry name" value="ZINC_FINGER_C2H2_1"/>
    <property type="match status" value="1"/>
</dbReference>
<dbReference type="SMART" id="SM00355">
    <property type="entry name" value="ZnF_C2H2"/>
    <property type="match status" value="2"/>
</dbReference>
<keyword evidence="1" id="KW-0862">Zinc</keyword>
<protein>
    <recommendedName>
        <fullName evidence="3">C2H2-type domain-containing protein</fullName>
    </recommendedName>
</protein>